<evidence type="ECO:0000313" key="3">
    <source>
        <dbReference type="Proteomes" id="UP000038045"/>
    </source>
</evidence>
<proteinExistence type="predicted"/>
<sequence>MKLLKNLFTISFALLLILLPKETKYHTDGFDDLSEGINFTEKLNNYYYQYEPISSESKLKVKTDIIFIGCLKDMKENGSSITFLRDSYNSNYYSDDDDDEETIYNYKLVEWSDGGDDEKMFKRICDYSILVGDQKKDVSKIKDTTIDEDAQDISSDYEIHKDGTLPKCLRLEKYVYVRKSLGKFFIENKLKRLDDTFDGSTLYIFSREDQRKKGFWEPCKIVNLKIKKKEHSHMNNYVELTNKKRNNHHSSSNLLVIIILIIIVVLINSIIITIILKMRKKNKKTEDSIEDKKFNINITKRILKSFDGYAKKNEPYYSNELNRSKTRSFPR</sequence>
<dbReference type="AlphaFoldDB" id="A0A0N4ZQF3"/>
<accession>A0A0N4ZQF3</accession>
<keyword evidence="2" id="KW-0732">Signal</keyword>
<keyword evidence="1" id="KW-1133">Transmembrane helix</keyword>
<feature type="chain" id="PRO_5005892119" evidence="2">
    <location>
        <begin position="26"/>
        <end position="331"/>
    </location>
</feature>
<evidence type="ECO:0000256" key="1">
    <source>
        <dbReference type="SAM" id="Phobius"/>
    </source>
</evidence>
<feature type="transmembrane region" description="Helical" evidence="1">
    <location>
        <begin position="254"/>
        <end position="276"/>
    </location>
</feature>
<feature type="signal peptide" evidence="2">
    <location>
        <begin position="1"/>
        <end position="25"/>
    </location>
</feature>
<keyword evidence="1" id="KW-0472">Membrane</keyword>
<name>A0A0N4ZQF3_PARTI</name>
<evidence type="ECO:0000313" key="4">
    <source>
        <dbReference type="WBParaSite" id="PTRK_0001075100.1"/>
    </source>
</evidence>
<keyword evidence="1" id="KW-0812">Transmembrane</keyword>
<reference evidence="4" key="1">
    <citation type="submission" date="2017-02" db="UniProtKB">
        <authorList>
            <consortium name="WormBaseParasite"/>
        </authorList>
    </citation>
    <scope>IDENTIFICATION</scope>
</reference>
<organism evidence="3 4">
    <name type="scientific">Parastrongyloides trichosuri</name>
    <name type="common">Possum-specific nematode worm</name>
    <dbReference type="NCBI Taxonomy" id="131310"/>
    <lineage>
        <taxon>Eukaryota</taxon>
        <taxon>Metazoa</taxon>
        <taxon>Ecdysozoa</taxon>
        <taxon>Nematoda</taxon>
        <taxon>Chromadorea</taxon>
        <taxon>Rhabditida</taxon>
        <taxon>Tylenchina</taxon>
        <taxon>Panagrolaimomorpha</taxon>
        <taxon>Strongyloidoidea</taxon>
        <taxon>Strongyloididae</taxon>
        <taxon>Parastrongyloides</taxon>
    </lineage>
</organism>
<dbReference type="Proteomes" id="UP000038045">
    <property type="component" value="Unplaced"/>
</dbReference>
<dbReference type="WBParaSite" id="PTRK_0001075100.1">
    <property type="protein sequence ID" value="PTRK_0001075100.1"/>
    <property type="gene ID" value="PTRK_0001075100"/>
</dbReference>
<protein>
    <submittedName>
        <fullName evidence="4">Yir3 protein</fullName>
    </submittedName>
</protein>
<evidence type="ECO:0000256" key="2">
    <source>
        <dbReference type="SAM" id="SignalP"/>
    </source>
</evidence>
<keyword evidence="3" id="KW-1185">Reference proteome</keyword>